<dbReference type="Gene3D" id="2.60.40.10">
    <property type="entry name" value="Immunoglobulins"/>
    <property type="match status" value="3"/>
</dbReference>
<feature type="domain" description="Glycoside hydrolase family 2" evidence="9">
    <location>
        <begin position="705"/>
        <end position="811"/>
    </location>
</feature>
<dbReference type="InterPro" id="IPR036156">
    <property type="entry name" value="Beta-gal/glucu_dom_sf"/>
</dbReference>
<dbReference type="RefSeq" id="WP_191324551.1">
    <property type="nucleotide sequence ID" value="NZ_BMZP01000009.1"/>
</dbReference>
<dbReference type="Pfam" id="PF00703">
    <property type="entry name" value="Glyco_hydro_2"/>
    <property type="match status" value="1"/>
</dbReference>
<comment type="caution">
    <text evidence="10">The sequence shown here is derived from an EMBL/GenBank/DDBJ whole genome shotgun (WGS) entry which is preliminary data.</text>
</comment>
<feature type="chain" id="PRO_5046162953" evidence="4">
    <location>
        <begin position="32"/>
        <end position="977"/>
    </location>
</feature>
<dbReference type="Pfam" id="PF18565">
    <property type="entry name" value="Glyco_hydro2_C5"/>
    <property type="match status" value="1"/>
</dbReference>
<feature type="domain" description="Glycoside hydrolase family 2 immunoglobulin-like beta-sandwich" evidence="5">
    <location>
        <begin position="239"/>
        <end position="333"/>
    </location>
</feature>
<evidence type="ECO:0000259" key="7">
    <source>
        <dbReference type="Pfam" id="PF02837"/>
    </source>
</evidence>
<evidence type="ECO:0000259" key="5">
    <source>
        <dbReference type="Pfam" id="PF00703"/>
    </source>
</evidence>
<dbReference type="InterPro" id="IPR051913">
    <property type="entry name" value="GH2_Domain-Containing"/>
</dbReference>
<evidence type="ECO:0000313" key="10">
    <source>
        <dbReference type="EMBL" id="MFC3670060.1"/>
    </source>
</evidence>
<dbReference type="Gene3D" id="3.20.20.80">
    <property type="entry name" value="Glycosidases"/>
    <property type="match status" value="1"/>
</dbReference>
<evidence type="ECO:0000259" key="9">
    <source>
        <dbReference type="Pfam" id="PF18565"/>
    </source>
</evidence>
<dbReference type="InterPro" id="IPR006103">
    <property type="entry name" value="Glyco_hydro_2_cat"/>
</dbReference>
<dbReference type="InterPro" id="IPR006311">
    <property type="entry name" value="TAT_signal"/>
</dbReference>
<dbReference type="SUPFAM" id="SSF51445">
    <property type="entry name" value="(Trans)glycosidases"/>
    <property type="match status" value="1"/>
</dbReference>
<dbReference type="SUPFAM" id="SSF49303">
    <property type="entry name" value="beta-Galactosidase/glucuronidase domain"/>
    <property type="match status" value="1"/>
</dbReference>
<evidence type="ECO:0000256" key="1">
    <source>
        <dbReference type="ARBA" id="ARBA00007401"/>
    </source>
</evidence>
<accession>A0ABV7UZ16</accession>
<feature type="domain" description="Glycoside hydrolase family 2 catalytic" evidence="6">
    <location>
        <begin position="340"/>
        <end position="417"/>
    </location>
</feature>
<evidence type="ECO:0000313" key="11">
    <source>
        <dbReference type="Proteomes" id="UP001595683"/>
    </source>
</evidence>
<dbReference type="PANTHER" id="PTHR42732:SF1">
    <property type="entry name" value="BETA-MANNOSIDASE"/>
    <property type="match status" value="1"/>
</dbReference>
<feature type="domain" description="Glycoside hydrolase family 2 catalytic" evidence="6">
    <location>
        <begin position="423"/>
        <end position="498"/>
    </location>
</feature>
<evidence type="ECO:0000259" key="8">
    <source>
        <dbReference type="Pfam" id="PF16355"/>
    </source>
</evidence>
<dbReference type="PROSITE" id="PS51318">
    <property type="entry name" value="TAT"/>
    <property type="match status" value="1"/>
</dbReference>
<dbReference type="Proteomes" id="UP001595683">
    <property type="component" value="Unassembled WGS sequence"/>
</dbReference>
<dbReference type="Gene3D" id="2.60.120.260">
    <property type="entry name" value="Galactose-binding domain-like"/>
    <property type="match status" value="1"/>
</dbReference>
<dbReference type="InterPro" id="IPR013783">
    <property type="entry name" value="Ig-like_fold"/>
</dbReference>
<reference evidence="11" key="1">
    <citation type="journal article" date="2019" name="Int. J. Syst. Evol. Microbiol.">
        <title>The Global Catalogue of Microorganisms (GCM) 10K type strain sequencing project: providing services to taxonomists for standard genome sequencing and annotation.</title>
        <authorList>
            <consortium name="The Broad Institute Genomics Platform"/>
            <consortium name="The Broad Institute Genome Sequencing Center for Infectious Disease"/>
            <person name="Wu L."/>
            <person name="Ma J."/>
        </authorList>
    </citation>
    <scope>NUCLEOTIDE SEQUENCE [LARGE SCALE GENOMIC DNA]</scope>
    <source>
        <strain evidence="11">KCTC 42224</strain>
    </source>
</reference>
<dbReference type="InterPro" id="IPR008979">
    <property type="entry name" value="Galactose-bd-like_sf"/>
</dbReference>
<dbReference type="InterPro" id="IPR006104">
    <property type="entry name" value="Glyco_hydro_2_N"/>
</dbReference>
<feature type="domain" description="DUF4982" evidence="8">
    <location>
        <begin position="636"/>
        <end position="692"/>
    </location>
</feature>
<comment type="similarity">
    <text evidence="1">Belongs to the glycosyl hydrolase 2 family.</text>
</comment>
<sequence length="977" mass="102740">MLSASRRAILAGTAALATVLGRSPIAAGALAAPAAGVPPHSGPPRRRLALATDWRFLAGDVPFAALTDHEAAYAHAKAGNASGAAAEDFDDSAWASVSLPHDFALAQAPDPHANPDQAYRPRGPGWYRRSFRLDPAWQGGALTLVFDGIATNATVWLNGTLAARHFGGYTALAIDLAPFPRFGEEPNVLAVQVDASDSEGWWYEGAGLYRGVWIEHRPPVHIVRHGLVTRPVPLAGEAGAWTIPVTLDLANTTASPADVTVEARLLAPDGTPLAAARTALTLPAQDGALASLTLAVPAPRLWSPEDPALHRLETRVLVAGVESDREDCAIGLRTLRFTADRGLLLNGQPYPLKGVCAHQDHAGVGVAVPASLWDYRLRRLKAMGANALRTAHHAPAPELLDAADRLGMLVLAENRTLSAAPDALDALAELVRLGRNHACVLAWSLCNEESIQASAIGVALVRRMKALVRRLDPTRAVTAALNGAMEAQPNIADELDVVGFNYGRAAIDPYHAAHPDRPLLSSEDTSALMTRGAPTSDAAAHVIADDDSMAVAWGQTHGAAWAFLAQRPWLAGGFLWTGFDYRGEATPFGWPSQSSFFGAMDLCGFAKSAFHIRRALWLAEPVLTIWPHWTFPGQEGQPVSILVASNAQSVSLHLDGQEIARAPVHEGAARLRPVYAPGRLVARAWRDGALVAESACETAGPAVALRLLPDRTRITADRDDAVPVTVMAVDAQGRAVPIAQTGFALAITGGRILGVGNGDPNLALSEAPASDGRSAALALFNGLAQVIVCGEGAAGNTLELVARAANLAPAHCAVQVDPPRIATLPAIPPAQSLTEWRQAPASAQRPVPGQKLAEGDMNSWAWTKPGATQPSDPAARWVLLHVSFTPRRAVATAGGTLRFASLAGRAEIWLDGARIAVKDDPAPGPLRLPFPPGTGERQLDVLFDTLGTLSQTGTRFGIAGTVSLAPTVSANGSRIRS</sequence>
<keyword evidence="4" id="KW-0732">Signal</keyword>
<dbReference type="Pfam" id="PF02836">
    <property type="entry name" value="Glyco_hydro_2_C"/>
    <property type="match status" value="2"/>
</dbReference>
<feature type="domain" description="Glycosyl hydrolases family 2 sugar binding" evidence="7">
    <location>
        <begin position="121"/>
        <end position="218"/>
    </location>
</feature>
<organism evidence="10 11">
    <name type="scientific">Novosphingobium pokkalii</name>
    <dbReference type="NCBI Taxonomy" id="1770194"/>
    <lineage>
        <taxon>Bacteria</taxon>
        <taxon>Pseudomonadati</taxon>
        <taxon>Pseudomonadota</taxon>
        <taxon>Alphaproteobacteria</taxon>
        <taxon>Sphingomonadales</taxon>
        <taxon>Sphingomonadaceae</taxon>
        <taxon>Novosphingobium</taxon>
    </lineage>
</organism>
<gene>
    <name evidence="10" type="ORF">ACFOOT_01345</name>
</gene>
<keyword evidence="3" id="KW-0326">Glycosidase</keyword>
<dbReference type="GO" id="GO:0016787">
    <property type="term" value="F:hydrolase activity"/>
    <property type="evidence" value="ECO:0007669"/>
    <property type="project" value="UniProtKB-KW"/>
</dbReference>
<protein>
    <submittedName>
        <fullName evidence="10">Glycoside hydrolase family 2 TIM barrel-domain containing protein</fullName>
    </submittedName>
</protein>
<keyword evidence="2 10" id="KW-0378">Hydrolase</keyword>
<keyword evidence="11" id="KW-1185">Reference proteome</keyword>
<dbReference type="InterPro" id="IPR040605">
    <property type="entry name" value="Glyco_hydro2_dom5"/>
</dbReference>
<dbReference type="Pfam" id="PF16355">
    <property type="entry name" value="DUF4982"/>
    <property type="match status" value="1"/>
</dbReference>
<proteinExistence type="inferred from homology"/>
<evidence type="ECO:0000256" key="2">
    <source>
        <dbReference type="ARBA" id="ARBA00022801"/>
    </source>
</evidence>
<dbReference type="InterPro" id="IPR006102">
    <property type="entry name" value="Ig-like_GH2"/>
</dbReference>
<evidence type="ECO:0000259" key="6">
    <source>
        <dbReference type="Pfam" id="PF02836"/>
    </source>
</evidence>
<dbReference type="InterPro" id="IPR017853">
    <property type="entry name" value="GH"/>
</dbReference>
<feature type="signal peptide" evidence="4">
    <location>
        <begin position="1"/>
        <end position="31"/>
    </location>
</feature>
<dbReference type="Pfam" id="PF02837">
    <property type="entry name" value="Glyco_hydro_2_N"/>
    <property type="match status" value="1"/>
</dbReference>
<evidence type="ECO:0000256" key="3">
    <source>
        <dbReference type="ARBA" id="ARBA00023295"/>
    </source>
</evidence>
<dbReference type="PANTHER" id="PTHR42732">
    <property type="entry name" value="BETA-GALACTOSIDASE"/>
    <property type="match status" value="1"/>
</dbReference>
<dbReference type="SUPFAM" id="SSF49785">
    <property type="entry name" value="Galactose-binding domain-like"/>
    <property type="match status" value="1"/>
</dbReference>
<dbReference type="InterPro" id="IPR032311">
    <property type="entry name" value="DUF4982"/>
</dbReference>
<name>A0ABV7UZ16_9SPHN</name>
<dbReference type="EMBL" id="JBHRYE010000002">
    <property type="protein sequence ID" value="MFC3670060.1"/>
    <property type="molecule type" value="Genomic_DNA"/>
</dbReference>
<evidence type="ECO:0000256" key="4">
    <source>
        <dbReference type="SAM" id="SignalP"/>
    </source>
</evidence>